<dbReference type="Pfam" id="PF04573">
    <property type="entry name" value="SPC22"/>
    <property type="match status" value="2"/>
</dbReference>
<dbReference type="PROSITE" id="PS51257">
    <property type="entry name" value="PROKAR_LIPOPROTEIN"/>
    <property type="match status" value="1"/>
</dbReference>
<keyword evidence="4 9" id="KW-0256">Endoplasmic reticulum</keyword>
<dbReference type="GO" id="GO:0045047">
    <property type="term" value="P:protein targeting to ER"/>
    <property type="evidence" value="ECO:0007669"/>
    <property type="project" value="TreeGrafter"/>
</dbReference>
<dbReference type="PANTHER" id="PTHR12804">
    <property type="entry name" value="MICROSOMAL SIGNAL PEPTIDASE 23 KD SUBUNIT SPC22/23"/>
    <property type="match status" value="1"/>
</dbReference>
<evidence type="ECO:0000256" key="9">
    <source>
        <dbReference type="PIRNR" id="PIRNR016089"/>
    </source>
</evidence>
<gene>
    <name evidence="12" type="ORF">D0865_10977</name>
</gene>
<feature type="transmembrane region" description="Helical" evidence="11">
    <location>
        <begin position="12"/>
        <end position="32"/>
    </location>
</feature>
<dbReference type="VEuPathDB" id="FungiDB:BTJ68_08743"/>
<dbReference type="EMBL" id="QWIN01001126">
    <property type="protein sequence ID" value="RMY43832.1"/>
    <property type="molecule type" value="Genomic_DNA"/>
</dbReference>
<evidence type="ECO:0000256" key="10">
    <source>
        <dbReference type="SAM" id="MobiDB-lite"/>
    </source>
</evidence>
<evidence type="ECO:0000256" key="6">
    <source>
        <dbReference type="ARBA" id="ARBA00022989"/>
    </source>
</evidence>
<evidence type="ECO:0000256" key="7">
    <source>
        <dbReference type="ARBA" id="ARBA00023136"/>
    </source>
</evidence>
<evidence type="ECO:0000256" key="4">
    <source>
        <dbReference type="ARBA" id="ARBA00022824"/>
    </source>
</evidence>
<dbReference type="GO" id="GO:0005787">
    <property type="term" value="C:signal peptidase complex"/>
    <property type="evidence" value="ECO:0007669"/>
    <property type="project" value="UniProtKB-UniRule"/>
</dbReference>
<evidence type="ECO:0000256" key="2">
    <source>
        <dbReference type="ARBA" id="ARBA00009289"/>
    </source>
</evidence>
<dbReference type="OrthoDB" id="10261524at2759"/>
<comment type="similarity">
    <text evidence="2 9">Belongs to the SPCS3 family.</text>
</comment>
<proteinExistence type="inferred from homology"/>
<keyword evidence="5" id="KW-0735">Signal-anchor</keyword>
<dbReference type="AlphaFoldDB" id="A0A3M7BVG2"/>
<protein>
    <recommendedName>
        <fullName evidence="9">Signal peptidase subunit 3</fullName>
    </recommendedName>
</protein>
<sequence>MHNSLTRVQNVFGFFTSVAFAVACAVAISVFLHPQAPAASLELRNVQVYVYRTHWISHAGSMLTSANDSVKGRPHYYSTKREEYAHVKFDLDADLTSLFSWNTKQIFLYITASYPSSNPSTIPPSESVIWDAIIPADNSPFHPNTYIHPTPKNDPTSKKSKKSKRSSAVSKPYPPGGSPGIVQLTNQKPKYQITDISGKLAERSNATLTLHWNVQPWVGALWWTNVQRYGLWEGRKGGETKFEFPALKGTEVKKEELRTETGGERNRGSPA</sequence>
<dbReference type="Proteomes" id="UP000270230">
    <property type="component" value="Unassembled WGS sequence"/>
</dbReference>
<keyword evidence="3 11" id="KW-0812">Transmembrane</keyword>
<comment type="caution">
    <text evidence="12">The sequence shown here is derived from an EMBL/GenBank/DDBJ whole genome shotgun (WGS) entry which is preliminary data.</text>
</comment>
<organism evidence="12 13">
    <name type="scientific">Hortaea werneckii</name>
    <name type="common">Black yeast</name>
    <name type="synonym">Cladosporium werneckii</name>
    <dbReference type="NCBI Taxonomy" id="91943"/>
    <lineage>
        <taxon>Eukaryota</taxon>
        <taxon>Fungi</taxon>
        <taxon>Dikarya</taxon>
        <taxon>Ascomycota</taxon>
        <taxon>Pezizomycotina</taxon>
        <taxon>Dothideomycetes</taxon>
        <taxon>Dothideomycetidae</taxon>
        <taxon>Mycosphaerellales</taxon>
        <taxon>Teratosphaeriaceae</taxon>
        <taxon>Hortaea</taxon>
    </lineage>
</organism>
<name>A0A3M7BVG2_HORWE</name>
<evidence type="ECO:0000256" key="5">
    <source>
        <dbReference type="ARBA" id="ARBA00022968"/>
    </source>
</evidence>
<feature type="region of interest" description="Disordered" evidence="10">
    <location>
        <begin position="143"/>
        <end position="186"/>
    </location>
</feature>
<evidence type="ECO:0000256" key="1">
    <source>
        <dbReference type="ARBA" id="ARBA00004648"/>
    </source>
</evidence>
<evidence type="ECO:0000313" key="12">
    <source>
        <dbReference type="EMBL" id="RMY43832.1"/>
    </source>
</evidence>
<reference evidence="12 13" key="1">
    <citation type="journal article" date="2018" name="BMC Genomics">
        <title>Genomic evidence for intraspecific hybridization in a clonal and extremely halotolerant yeast.</title>
        <authorList>
            <person name="Gostincar C."/>
            <person name="Stajich J.E."/>
            <person name="Zupancic J."/>
            <person name="Zalar P."/>
            <person name="Gunde-Cimerman N."/>
        </authorList>
    </citation>
    <scope>NUCLEOTIDE SEQUENCE [LARGE SCALE GENOMIC DNA]</scope>
    <source>
        <strain evidence="12 13">EXF-151</strain>
    </source>
</reference>
<keyword evidence="6 11" id="KW-1133">Transmembrane helix</keyword>
<comment type="function">
    <text evidence="8">Essential component of the signal peptidase complex (SPC) which catalyzes the cleavage of N-terminal signal sequences from nascent proteins as they are translocated into the lumen of the endoplasmic reticulum. Essential for the SPC catalytic activity, possibly by stabilizing and positioning the active center of the complex close to the lumenal surface. Essential for viability.</text>
</comment>
<comment type="subcellular location">
    <subcellularLocation>
        <location evidence="1">Endoplasmic reticulum membrane</location>
        <topology evidence="1">Single-pass type II membrane protein</topology>
    </subcellularLocation>
</comment>
<evidence type="ECO:0000256" key="3">
    <source>
        <dbReference type="ARBA" id="ARBA00022692"/>
    </source>
</evidence>
<dbReference type="InterPro" id="IPR007653">
    <property type="entry name" value="SPC3"/>
</dbReference>
<evidence type="ECO:0000313" key="13">
    <source>
        <dbReference type="Proteomes" id="UP000270230"/>
    </source>
</evidence>
<dbReference type="PIRSF" id="PIRSF016089">
    <property type="entry name" value="SPC22"/>
    <property type="match status" value="1"/>
</dbReference>
<evidence type="ECO:0000256" key="11">
    <source>
        <dbReference type="SAM" id="Phobius"/>
    </source>
</evidence>
<keyword evidence="7 9" id="KW-0472">Membrane</keyword>
<dbReference type="PANTHER" id="PTHR12804:SF0">
    <property type="entry name" value="SIGNAL PEPTIDASE COMPLEX SUBUNIT 3"/>
    <property type="match status" value="1"/>
</dbReference>
<dbReference type="GO" id="GO:0006465">
    <property type="term" value="P:signal peptide processing"/>
    <property type="evidence" value="ECO:0007669"/>
    <property type="project" value="UniProtKB-UniRule"/>
</dbReference>
<evidence type="ECO:0000256" key="8">
    <source>
        <dbReference type="ARBA" id="ARBA00045670"/>
    </source>
</evidence>
<accession>A0A3M7BVG2</accession>